<dbReference type="STRING" id="1271860.SAMN05216174_102375"/>
<sequence length="148" mass="16267">MDISVVVVTLLAAVLVVLLLLVVRRVRLLRAGGIHVALRTRIDDTGKGWHLGVGRYQGDEFAWFRALSLRAGPDRVIHRAGLEIAARRDPGRFEMPNMPLGSRVLRVENLLGGPPHPEVEIAMTPDALTGFLSWLESAPPGQRLPWAS</sequence>
<dbReference type="Proteomes" id="UP000199501">
    <property type="component" value="Unassembled WGS sequence"/>
</dbReference>
<protein>
    <recommendedName>
        <fullName evidence="4">DUF2550 domain-containing protein</fullName>
    </recommendedName>
</protein>
<dbReference type="RefSeq" id="WP_091449126.1">
    <property type="nucleotide sequence ID" value="NZ_FMZZ01000002.1"/>
</dbReference>
<name>A0A1G6M4V5_9PSEU</name>
<evidence type="ECO:0000256" key="1">
    <source>
        <dbReference type="SAM" id="Phobius"/>
    </source>
</evidence>
<keyword evidence="3" id="KW-1185">Reference proteome</keyword>
<reference evidence="3" key="1">
    <citation type="submission" date="2016-10" db="EMBL/GenBank/DDBJ databases">
        <authorList>
            <person name="Varghese N."/>
            <person name="Submissions S."/>
        </authorList>
    </citation>
    <scope>NUCLEOTIDE SEQUENCE [LARGE SCALE GENOMIC DNA]</scope>
    <source>
        <strain evidence="3">IBRC-M 10403</strain>
    </source>
</reference>
<keyword evidence="1" id="KW-0472">Membrane</keyword>
<organism evidence="2 3">
    <name type="scientific">Actinokineospora iranica</name>
    <dbReference type="NCBI Taxonomy" id="1271860"/>
    <lineage>
        <taxon>Bacteria</taxon>
        <taxon>Bacillati</taxon>
        <taxon>Actinomycetota</taxon>
        <taxon>Actinomycetes</taxon>
        <taxon>Pseudonocardiales</taxon>
        <taxon>Pseudonocardiaceae</taxon>
        <taxon>Actinokineospora</taxon>
    </lineage>
</organism>
<feature type="transmembrane region" description="Helical" evidence="1">
    <location>
        <begin position="6"/>
        <end position="23"/>
    </location>
</feature>
<proteinExistence type="predicted"/>
<accession>A0A1G6M4V5</accession>
<keyword evidence="1" id="KW-0812">Transmembrane</keyword>
<evidence type="ECO:0000313" key="3">
    <source>
        <dbReference type="Proteomes" id="UP000199501"/>
    </source>
</evidence>
<evidence type="ECO:0000313" key="2">
    <source>
        <dbReference type="EMBL" id="SDC50500.1"/>
    </source>
</evidence>
<evidence type="ECO:0008006" key="4">
    <source>
        <dbReference type="Google" id="ProtNLM"/>
    </source>
</evidence>
<dbReference type="OrthoDB" id="4793422at2"/>
<dbReference type="AlphaFoldDB" id="A0A1G6M4V5"/>
<keyword evidence="1" id="KW-1133">Transmembrane helix</keyword>
<gene>
    <name evidence="2" type="ORF">SAMN05216174_102375</name>
</gene>
<dbReference type="Pfam" id="PF10739">
    <property type="entry name" value="DUF2550"/>
    <property type="match status" value="1"/>
</dbReference>
<dbReference type="InterPro" id="IPR019675">
    <property type="entry name" value="DUF2550"/>
</dbReference>
<dbReference type="EMBL" id="FMZZ01000002">
    <property type="protein sequence ID" value="SDC50500.1"/>
    <property type="molecule type" value="Genomic_DNA"/>
</dbReference>